<dbReference type="STRING" id="888060.HMPREF9081_0401"/>
<evidence type="ECO:0000313" key="3">
    <source>
        <dbReference type="Proteomes" id="UP000004067"/>
    </source>
</evidence>
<evidence type="ECO:0008006" key="4">
    <source>
        <dbReference type="Google" id="ProtNLM"/>
    </source>
</evidence>
<dbReference type="Pfam" id="PF04307">
    <property type="entry name" value="YdjM"/>
    <property type="match status" value="1"/>
</dbReference>
<protein>
    <recommendedName>
        <fullName evidence="4">Membrane-bound metal-dependent hydrolase</fullName>
    </recommendedName>
</protein>
<reference evidence="2 3" key="1">
    <citation type="submission" date="2011-04" db="EMBL/GenBank/DDBJ databases">
        <authorList>
            <person name="Muzny D."/>
            <person name="Qin X."/>
            <person name="Deng J."/>
            <person name="Jiang H."/>
            <person name="Liu Y."/>
            <person name="Qu J."/>
            <person name="Song X.-Z."/>
            <person name="Zhang L."/>
            <person name="Thornton R."/>
            <person name="Coyle M."/>
            <person name="Francisco L."/>
            <person name="Jackson L."/>
            <person name="Javaid M."/>
            <person name="Korchina V."/>
            <person name="Kovar C."/>
            <person name="Mata R."/>
            <person name="Mathew T."/>
            <person name="Ngo R."/>
            <person name="Nguyen L."/>
            <person name="Nguyen N."/>
            <person name="Okwuonu G."/>
            <person name="Ongeri F."/>
            <person name="Pham C."/>
            <person name="Simmons D."/>
            <person name="Wilczek-Boney K."/>
            <person name="Hale W."/>
            <person name="Jakkamsetti A."/>
            <person name="Pham P."/>
            <person name="Ruth R."/>
            <person name="San Lucas F."/>
            <person name="Warren J."/>
            <person name="Zhang J."/>
            <person name="Zhao Z."/>
            <person name="Zhou C."/>
            <person name="Zhu D."/>
            <person name="Lee S."/>
            <person name="Bess C."/>
            <person name="Blankenburg K."/>
            <person name="Forbes L."/>
            <person name="Fu Q."/>
            <person name="Gubbala S."/>
            <person name="Hirani K."/>
            <person name="Jayaseelan J.C."/>
            <person name="Lara F."/>
            <person name="Munidasa M."/>
            <person name="Palculict T."/>
            <person name="Patil S."/>
            <person name="Pu L.-L."/>
            <person name="Saada N."/>
            <person name="Tang L."/>
            <person name="Weissenberger G."/>
            <person name="Zhu Y."/>
            <person name="Hemphill L."/>
            <person name="Shang Y."/>
            <person name="Youmans B."/>
            <person name="Ayvaz T."/>
            <person name="Ross M."/>
            <person name="Santibanez J."/>
            <person name="Aqrawi P."/>
            <person name="Gross S."/>
            <person name="Joshi V."/>
            <person name="Fowler G."/>
            <person name="Nazareth L."/>
            <person name="Reid J."/>
            <person name="Worley K."/>
            <person name="Petrosino J."/>
            <person name="Highlander S."/>
            <person name="Gibbs R."/>
        </authorList>
    </citation>
    <scope>NUCLEOTIDE SEQUENCE [LARGE SCALE GENOMIC DNA]</scope>
    <source>
        <strain evidence="2 3">DSM 2778</strain>
    </source>
</reference>
<dbReference type="Proteomes" id="UP000004067">
    <property type="component" value="Unassembled WGS sequence"/>
</dbReference>
<evidence type="ECO:0000313" key="2">
    <source>
        <dbReference type="EMBL" id="EGK61991.1"/>
    </source>
</evidence>
<accession>F5RJG6</accession>
<keyword evidence="1" id="KW-0812">Transmembrane</keyword>
<sequence>MPAIEGCQVPHEEGVLGIMKWVSHTSLTATIAYAVTADPLCTAAAAVGAVLPDKVEGTPQSVGWHTWRSRHRGWSHWPMLYLALIGGLREAQRYFFYDAAFFTVLTWIFIGALCHIAEDAVCGKVPFLYPTQKIGMRLFTVGSFREYLFVLVCIVVVYAGQYFLRM</sequence>
<feature type="transmembrane region" description="Helical" evidence="1">
    <location>
        <begin position="94"/>
        <end position="118"/>
    </location>
</feature>
<dbReference type="AlphaFoldDB" id="F5RJG6"/>
<feature type="transmembrane region" description="Helical" evidence="1">
    <location>
        <begin position="147"/>
        <end position="164"/>
    </location>
</feature>
<organism evidence="2 3">
    <name type="scientific">Centipeda periodontii DSM 2778</name>
    <dbReference type="NCBI Taxonomy" id="888060"/>
    <lineage>
        <taxon>Bacteria</taxon>
        <taxon>Bacillati</taxon>
        <taxon>Bacillota</taxon>
        <taxon>Negativicutes</taxon>
        <taxon>Selenomonadales</taxon>
        <taxon>Selenomonadaceae</taxon>
        <taxon>Centipeda</taxon>
    </lineage>
</organism>
<comment type="caution">
    <text evidence="2">The sequence shown here is derived from an EMBL/GenBank/DDBJ whole genome shotgun (WGS) entry which is preliminary data.</text>
</comment>
<keyword evidence="3" id="KW-1185">Reference proteome</keyword>
<dbReference type="eggNOG" id="ENOG50332N1">
    <property type="taxonomic scope" value="Bacteria"/>
</dbReference>
<evidence type="ECO:0000256" key="1">
    <source>
        <dbReference type="SAM" id="Phobius"/>
    </source>
</evidence>
<dbReference type="HOGENOM" id="CLU_1739251_0_0_9"/>
<name>F5RJG6_9FIRM</name>
<gene>
    <name evidence="2" type="ORF">HMPREF9081_0401</name>
</gene>
<dbReference type="EMBL" id="AFHQ01000009">
    <property type="protein sequence ID" value="EGK61991.1"/>
    <property type="molecule type" value="Genomic_DNA"/>
</dbReference>
<proteinExistence type="predicted"/>
<keyword evidence="1" id="KW-1133">Transmembrane helix</keyword>
<keyword evidence="1" id="KW-0472">Membrane</keyword>
<dbReference type="InterPro" id="IPR007404">
    <property type="entry name" value="YdjM-like"/>
</dbReference>